<dbReference type="InterPro" id="IPR017437">
    <property type="entry name" value="ATP-NAD_kinase_PpnK-typ_C"/>
</dbReference>
<dbReference type="Pfam" id="PF20143">
    <property type="entry name" value="NAD_kinase_C"/>
    <property type="match status" value="1"/>
</dbReference>
<feature type="binding site" evidence="9">
    <location>
        <begin position="165"/>
        <end position="166"/>
    </location>
    <ligand>
        <name>NAD(+)</name>
        <dbReference type="ChEBI" id="CHEBI:57540"/>
    </ligand>
</feature>
<evidence type="ECO:0000256" key="5">
    <source>
        <dbReference type="ARBA" id="ARBA00022840"/>
    </source>
</evidence>
<feature type="active site" description="Proton acceptor" evidence="9">
    <location>
        <position position="90"/>
    </location>
</feature>
<keyword evidence="7 9" id="KW-0520">NAD</keyword>
<sequence length="339" mass="36073">MEKPTPAQPAAQPQTTAVPRRIAIFTHAGRSAAIAAASSFVTELTNRGIDAALPSADVAEMGDRFTADAAILEELEPGQDCDLAVVLGGDGSILRGAEWALSREVPVVGVNLGHVGFLAEAESSEIPALVEAVASGAYTVEERVTLSVSVTDHSGELLRESYAINEASIEKLARERMLEVIVKIDDRPLARWGCDGTLVATPTGSTAYAFSAGGPVMWPDIEALLVVPVSAHALFARPMVVGPRTVVDITLAPESTASGVVWCDGRRSLDLPPGSNIRVVTGQHRMRLARITQQAFTDRLVNKFGLRVEGWRGRSVGLETSHHDDTDQQADGHEGRHAH</sequence>
<dbReference type="InterPro" id="IPR016064">
    <property type="entry name" value="NAD/diacylglycerol_kinase_sf"/>
</dbReference>
<dbReference type="GO" id="GO:0046872">
    <property type="term" value="F:metal ion binding"/>
    <property type="evidence" value="ECO:0007669"/>
    <property type="project" value="UniProtKB-UniRule"/>
</dbReference>
<feature type="binding site" evidence="9">
    <location>
        <position position="95"/>
    </location>
    <ligand>
        <name>NAD(+)</name>
        <dbReference type="ChEBI" id="CHEBI:57540"/>
    </ligand>
</feature>
<evidence type="ECO:0000256" key="2">
    <source>
        <dbReference type="ARBA" id="ARBA00022679"/>
    </source>
</evidence>
<feature type="binding site" evidence="9">
    <location>
        <position position="195"/>
    </location>
    <ligand>
        <name>NAD(+)</name>
        <dbReference type="ChEBI" id="CHEBI:57540"/>
    </ligand>
</feature>
<gene>
    <name evidence="9" type="primary">nadK</name>
    <name evidence="11" type="ORF">CGZ92_01880</name>
</gene>
<name>A0A255EEN0_9ACTN</name>
<dbReference type="RefSeq" id="WP_094449690.1">
    <property type="nucleotide sequence ID" value="NZ_NMVI01000007.1"/>
</dbReference>
<feature type="binding site" evidence="9">
    <location>
        <position position="176"/>
    </location>
    <ligand>
        <name>NAD(+)</name>
        <dbReference type="ChEBI" id="CHEBI:57540"/>
    </ligand>
</feature>
<comment type="caution">
    <text evidence="9">Lacks conserved residue(s) required for the propagation of feature annotation.</text>
</comment>
<dbReference type="PANTHER" id="PTHR20275">
    <property type="entry name" value="NAD KINASE"/>
    <property type="match status" value="1"/>
</dbReference>
<dbReference type="HAMAP" id="MF_00361">
    <property type="entry name" value="NAD_kinase"/>
    <property type="match status" value="1"/>
</dbReference>
<dbReference type="EMBL" id="NMVI01000007">
    <property type="protein sequence ID" value="OYN90009.1"/>
    <property type="molecule type" value="Genomic_DNA"/>
</dbReference>
<comment type="catalytic activity">
    <reaction evidence="8 9">
        <text>NAD(+) + ATP = ADP + NADP(+) + H(+)</text>
        <dbReference type="Rhea" id="RHEA:18629"/>
        <dbReference type="ChEBI" id="CHEBI:15378"/>
        <dbReference type="ChEBI" id="CHEBI:30616"/>
        <dbReference type="ChEBI" id="CHEBI:57540"/>
        <dbReference type="ChEBI" id="CHEBI:58349"/>
        <dbReference type="ChEBI" id="CHEBI:456216"/>
        <dbReference type="EC" id="2.7.1.23"/>
    </reaction>
</comment>
<evidence type="ECO:0000256" key="8">
    <source>
        <dbReference type="ARBA" id="ARBA00047925"/>
    </source>
</evidence>
<evidence type="ECO:0000256" key="6">
    <source>
        <dbReference type="ARBA" id="ARBA00022857"/>
    </source>
</evidence>
<feature type="compositionally biased region" description="Basic and acidic residues" evidence="10">
    <location>
        <begin position="320"/>
        <end position="339"/>
    </location>
</feature>
<dbReference type="AlphaFoldDB" id="A0A255EEN0"/>
<feature type="binding site" evidence="9">
    <location>
        <begin position="206"/>
        <end position="211"/>
    </location>
    <ligand>
        <name>NAD(+)</name>
        <dbReference type="ChEBI" id="CHEBI:57540"/>
    </ligand>
</feature>
<dbReference type="Proteomes" id="UP000216533">
    <property type="component" value="Unassembled WGS sequence"/>
</dbReference>
<dbReference type="FunFam" id="2.60.200.30:FF:000007">
    <property type="entry name" value="NAD kinase"/>
    <property type="match status" value="1"/>
</dbReference>
<proteinExistence type="inferred from homology"/>
<evidence type="ECO:0000256" key="4">
    <source>
        <dbReference type="ARBA" id="ARBA00022777"/>
    </source>
</evidence>
<comment type="similarity">
    <text evidence="9">Belongs to the NAD kinase family.</text>
</comment>
<accession>A0A255EEN0</accession>
<keyword evidence="1 9" id="KW-0963">Cytoplasm</keyword>
<dbReference type="Pfam" id="PF01513">
    <property type="entry name" value="NAD_kinase"/>
    <property type="match status" value="1"/>
</dbReference>
<evidence type="ECO:0000256" key="7">
    <source>
        <dbReference type="ARBA" id="ARBA00023027"/>
    </source>
</evidence>
<dbReference type="Gene3D" id="2.60.200.30">
    <property type="entry name" value="Probable inorganic polyphosphate/atp-NAD kinase, domain 2"/>
    <property type="match status" value="1"/>
</dbReference>
<evidence type="ECO:0000313" key="11">
    <source>
        <dbReference type="EMBL" id="OYN90009.1"/>
    </source>
</evidence>
<evidence type="ECO:0000256" key="10">
    <source>
        <dbReference type="SAM" id="MobiDB-lite"/>
    </source>
</evidence>
<keyword evidence="3 9" id="KW-0547">Nucleotide-binding</keyword>
<dbReference type="GO" id="GO:0019674">
    <property type="term" value="P:NAD+ metabolic process"/>
    <property type="evidence" value="ECO:0007669"/>
    <property type="project" value="InterPro"/>
</dbReference>
<dbReference type="InterPro" id="IPR017438">
    <property type="entry name" value="ATP-NAD_kinase_N"/>
</dbReference>
<dbReference type="GO" id="GO:0051287">
    <property type="term" value="F:NAD binding"/>
    <property type="evidence" value="ECO:0007669"/>
    <property type="project" value="UniProtKB-ARBA"/>
</dbReference>
<evidence type="ECO:0000256" key="1">
    <source>
        <dbReference type="ARBA" id="ARBA00022490"/>
    </source>
</evidence>
<keyword evidence="2 9" id="KW-0808">Transferase</keyword>
<dbReference type="InterPro" id="IPR002504">
    <property type="entry name" value="NADK"/>
</dbReference>
<comment type="cofactor">
    <cofactor evidence="9">
        <name>a divalent metal cation</name>
        <dbReference type="ChEBI" id="CHEBI:60240"/>
    </cofactor>
</comment>
<comment type="function">
    <text evidence="9">Involved in the regulation of the intracellular balance of NAD and NADP, and is a key enzyme in the biosynthesis of NADP. Catalyzes specifically the phosphorylation on 2'-hydroxyl of the adenosine moiety of NAD to yield NADP.</text>
</comment>
<dbReference type="SUPFAM" id="SSF111331">
    <property type="entry name" value="NAD kinase/diacylglycerol kinase-like"/>
    <property type="match status" value="1"/>
</dbReference>
<feature type="binding site" evidence="9">
    <location>
        <begin position="90"/>
        <end position="91"/>
    </location>
    <ligand>
        <name>NAD(+)</name>
        <dbReference type="ChEBI" id="CHEBI:57540"/>
    </ligand>
</feature>
<dbReference type="GO" id="GO:0005737">
    <property type="term" value="C:cytoplasm"/>
    <property type="evidence" value="ECO:0007669"/>
    <property type="project" value="UniProtKB-SubCell"/>
</dbReference>
<dbReference type="GO" id="GO:0006741">
    <property type="term" value="P:NADP+ biosynthetic process"/>
    <property type="evidence" value="ECO:0007669"/>
    <property type="project" value="UniProtKB-UniRule"/>
</dbReference>
<evidence type="ECO:0000313" key="12">
    <source>
        <dbReference type="Proteomes" id="UP000216533"/>
    </source>
</evidence>
<comment type="subcellular location">
    <subcellularLocation>
        <location evidence="9">Cytoplasm</location>
    </subcellularLocation>
</comment>
<keyword evidence="6 9" id="KW-0521">NADP</keyword>
<dbReference type="EC" id="2.7.1.23" evidence="9"/>
<feature type="region of interest" description="Disordered" evidence="10">
    <location>
        <begin position="317"/>
        <end position="339"/>
    </location>
</feature>
<dbReference type="GO" id="GO:0005524">
    <property type="term" value="F:ATP binding"/>
    <property type="evidence" value="ECO:0007669"/>
    <property type="project" value="UniProtKB-KW"/>
</dbReference>
<organism evidence="11 12">
    <name type="scientific">Parenemella sanctibonifatiensis</name>
    <dbReference type="NCBI Taxonomy" id="2016505"/>
    <lineage>
        <taxon>Bacteria</taxon>
        <taxon>Bacillati</taxon>
        <taxon>Actinomycetota</taxon>
        <taxon>Actinomycetes</taxon>
        <taxon>Propionibacteriales</taxon>
        <taxon>Propionibacteriaceae</taxon>
        <taxon>Parenemella</taxon>
    </lineage>
</organism>
<dbReference type="Gene3D" id="3.40.50.10330">
    <property type="entry name" value="Probable inorganic polyphosphate/atp-NAD kinase, domain 1"/>
    <property type="match status" value="1"/>
</dbReference>
<comment type="caution">
    <text evidence="11">The sequence shown here is derived from an EMBL/GenBank/DDBJ whole genome shotgun (WGS) entry which is preliminary data.</text>
</comment>
<keyword evidence="4 9" id="KW-0418">Kinase</keyword>
<keyword evidence="5 9" id="KW-0067">ATP-binding</keyword>
<dbReference type="NCBIfam" id="NF002892">
    <property type="entry name" value="PRK03372.1"/>
    <property type="match status" value="1"/>
</dbReference>
<dbReference type="PANTHER" id="PTHR20275:SF0">
    <property type="entry name" value="NAD KINASE"/>
    <property type="match status" value="1"/>
</dbReference>
<protein>
    <recommendedName>
        <fullName evidence="9">NAD kinase</fullName>
        <ecNumber evidence="9">2.7.1.23</ecNumber>
    </recommendedName>
    <alternativeName>
        <fullName evidence="9">ATP-dependent NAD kinase</fullName>
    </alternativeName>
</protein>
<evidence type="ECO:0000256" key="9">
    <source>
        <dbReference type="HAMAP-Rule" id="MF_00361"/>
    </source>
</evidence>
<dbReference type="GO" id="GO:0003951">
    <property type="term" value="F:NAD+ kinase activity"/>
    <property type="evidence" value="ECO:0007669"/>
    <property type="project" value="UniProtKB-UniRule"/>
</dbReference>
<reference evidence="11 12" key="1">
    <citation type="submission" date="2017-07" db="EMBL/GenBank/DDBJ databases">
        <title>Draft whole genome sequences of clinical Proprionibacteriaceae strains.</title>
        <authorList>
            <person name="Bernier A.-M."/>
            <person name="Bernard K."/>
            <person name="Domingo M.-C."/>
        </authorList>
    </citation>
    <scope>NUCLEOTIDE SEQUENCE [LARGE SCALE GENOMIC DNA]</scope>
    <source>
        <strain evidence="11 12">NML 160184</strain>
    </source>
</reference>
<evidence type="ECO:0000256" key="3">
    <source>
        <dbReference type="ARBA" id="ARBA00022741"/>
    </source>
</evidence>